<dbReference type="EMBL" id="CP124616">
    <property type="protein sequence ID" value="WGW03117.1"/>
    <property type="molecule type" value="Genomic_DNA"/>
</dbReference>
<protein>
    <recommendedName>
        <fullName evidence="4">Lipoprotein</fullName>
    </recommendedName>
</protein>
<sequence length="206" mass="22282">MIGLRGLAALALAALVLGGCAGAPSGALTSRSGGGAEAGAQTRQDRIAELGAAIAALGPNVDPDEATRAARIAIQEPLQWAIDWQVVDPPLIHNMKVNSGLRPRGLCKDWADDLQARMAREDFQTLDWHRAIANHDTVLIEHSTLIVSAKGAAMQDGIVLDPWRQGGGRLFHARVPDDPKYRWTPRAEVFALKRKWRAARNAPRPE</sequence>
<gene>
    <name evidence="2" type="ORF">QF118_14440</name>
</gene>
<evidence type="ECO:0008006" key="4">
    <source>
        <dbReference type="Google" id="ProtNLM"/>
    </source>
</evidence>
<evidence type="ECO:0000313" key="2">
    <source>
        <dbReference type="EMBL" id="WGW03117.1"/>
    </source>
</evidence>
<evidence type="ECO:0000256" key="1">
    <source>
        <dbReference type="SAM" id="SignalP"/>
    </source>
</evidence>
<proteinExistence type="predicted"/>
<evidence type="ECO:0000313" key="3">
    <source>
        <dbReference type="Proteomes" id="UP001241605"/>
    </source>
</evidence>
<organism evidence="2 3">
    <name type="scientific">Tropicibacter oceani</name>
    <dbReference type="NCBI Taxonomy" id="3058420"/>
    <lineage>
        <taxon>Bacteria</taxon>
        <taxon>Pseudomonadati</taxon>
        <taxon>Pseudomonadota</taxon>
        <taxon>Alphaproteobacteria</taxon>
        <taxon>Rhodobacterales</taxon>
        <taxon>Roseobacteraceae</taxon>
        <taxon>Tropicibacter</taxon>
    </lineage>
</organism>
<keyword evidence="3" id="KW-1185">Reference proteome</keyword>
<dbReference type="RefSeq" id="WP_282299744.1">
    <property type="nucleotide sequence ID" value="NZ_CP124616.1"/>
</dbReference>
<name>A0ABY8QH38_9RHOB</name>
<accession>A0ABY8QH38</accession>
<keyword evidence="1" id="KW-0732">Signal</keyword>
<feature type="signal peptide" evidence="1">
    <location>
        <begin position="1"/>
        <end position="21"/>
    </location>
</feature>
<dbReference type="PROSITE" id="PS51257">
    <property type="entry name" value="PROKAR_LIPOPROTEIN"/>
    <property type="match status" value="1"/>
</dbReference>
<feature type="chain" id="PRO_5047352265" description="Lipoprotein" evidence="1">
    <location>
        <begin position="22"/>
        <end position="206"/>
    </location>
</feature>
<reference evidence="2 3" key="1">
    <citation type="submission" date="2023-05" db="EMBL/GenBank/DDBJ databases">
        <title>YMD87, complete Genome.</title>
        <authorList>
            <person name="Zhang J."/>
            <person name="Xu X."/>
        </authorList>
    </citation>
    <scope>NUCLEOTIDE SEQUENCE [LARGE SCALE GENOMIC DNA]</scope>
    <source>
        <strain evidence="2 3">YMD87</strain>
    </source>
</reference>
<dbReference type="Proteomes" id="UP001241605">
    <property type="component" value="Chromosome"/>
</dbReference>